<dbReference type="PATRIC" id="fig|1618331.3.peg.493"/>
<feature type="domain" description="S5 DRBM" evidence="11">
    <location>
        <begin position="29"/>
        <end position="92"/>
    </location>
</feature>
<evidence type="ECO:0000256" key="2">
    <source>
        <dbReference type="ARBA" id="ARBA00022730"/>
    </source>
</evidence>
<keyword evidence="3" id="KW-0694">RNA-binding</keyword>
<accession>A0A0G0IQD8</accession>
<dbReference type="PROSITE" id="PS00585">
    <property type="entry name" value="RIBOSOMAL_S5"/>
    <property type="match status" value="1"/>
</dbReference>
<dbReference type="Pfam" id="PF03719">
    <property type="entry name" value="Ribosomal_S5_C"/>
    <property type="match status" value="1"/>
</dbReference>
<dbReference type="PANTHER" id="PTHR48277:SF1">
    <property type="entry name" value="MITOCHONDRIAL RIBOSOMAL PROTEIN S5"/>
    <property type="match status" value="1"/>
</dbReference>
<keyword evidence="5 8" id="KW-0687">Ribonucleoprotein</keyword>
<dbReference type="Gene3D" id="3.30.230.10">
    <property type="match status" value="1"/>
</dbReference>
<protein>
    <recommendedName>
        <fullName evidence="6">Small ribosomal subunit protein uS5</fullName>
    </recommendedName>
    <alternativeName>
        <fullName evidence="7">30S ribosomal protein S5</fullName>
    </alternativeName>
</protein>
<organism evidence="12 13">
    <name type="scientific">Berkelbacteria bacterium GW2011_GWA1_36_9</name>
    <dbReference type="NCBI Taxonomy" id="1618331"/>
    <lineage>
        <taxon>Bacteria</taxon>
        <taxon>Candidatus Berkelbacteria</taxon>
    </lineage>
</organism>
<evidence type="ECO:0000256" key="5">
    <source>
        <dbReference type="ARBA" id="ARBA00023274"/>
    </source>
</evidence>
<sequence>MAEEVKPKQFDPKFKRSDRRDNKREQDEFDKKVLQVDRISRTVKGGRRIRFRTLIILGNHNGKVGIGVGKATEVVDAVEKGTRIARKNLIDVPIVKGTIPHEIEVFLGSAHILLKPAREGTSIVAGGTIRAICALAGIQNIVGKILGTANKINNSKATIEAFQRLAKEQNVK</sequence>
<dbReference type="PROSITE" id="PS50881">
    <property type="entry name" value="S5_DSRBD"/>
    <property type="match status" value="1"/>
</dbReference>
<keyword evidence="4 8" id="KW-0689">Ribosomal protein</keyword>
<dbReference type="SUPFAM" id="SSF54768">
    <property type="entry name" value="dsRNA-binding domain-like"/>
    <property type="match status" value="1"/>
</dbReference>
<dbReference type="InterPro" id="IPR000851">
    <property type="entry name" value="Ribosomal_uS5"/>
</dbReference>
<evidence type="ECO:0000256" key="8">
    <source>
        <dbReference type="PROSITE-ProRule" id="PRU00268"/>
    </source>
</evidence>
<dbReference type="InterPro" id="IPR018192">
    <property type="entry name" value="Ribosomal_uS5_N_CS"/>
</dbReference>
<dbReference type="Gene3D" id="3.30.160.20">
    <property type="match status" value="1"/>
</dbReference>
<dbReference type="GO" id="GO:0006412">
    <property type="term" value="P:translation"/>
    <property type="evidence" value="ECO:0007669"/>
    <property type="project" value="InterPro"/>
</dbReference>
<dbReference type="SUPFAM" id="SSF54211">
    <property type="entry name" value="Ribosomal protein S5 domain 2-like"/>
    <property type="match status" value="1"/>
</dbReference>
<evidence type="ECO:0000313" key="13">
    <source>
        <dbReference type="Proteomes" id="UP000034508"/>
    </source>
</evidence>
<dbReference type="InterPro" id="IPR020568">
    <property type="entry name" value="Ribosomal_Su5_D2-typ_SF"/>
</dbReference>
<comment type="similarity">
    <text evidence="1 9">Belongs to the universal ribosomal protein uS5 family.</text>
</comment>
<dbReference type="Proteomes" id="UP000034508">
    <property type="component" value="Unassembled WGS sequence"/>
</dbReference>
<dbReference type="PANTHER" id="PTHR48277">
    <property type="entry name" value="MITOCHONDRIAL RIBOSOMAL PROTEIN S5"/>
    <property type="match status" value="1"/>
</dbReference>
<evidence type="ECO:0000313" key="12">
    <source>
        <dbReference type="EMBL" id="KKQ18211.1"/>
    </source>
</evidence>
<evidence type="ECO:0000256" key="1">
    <source>
        <dbReference type="ARBA" id="ARBA00008945"/>
    </source>
</evidence>
<dbReference type="InterPro" id="IPR014721">
    <property type="entry name" value="Ribsml_uS5_D2-typ_fold_subgr"/>
</dbReference>
<reference evidence="12 13" key="1">
    <citation type="journal article" date="2015" name="Nature">
        <title>rRNA introns, odd ribosomes, and small enigmatic genomes across a large radiation of phyla.</title>
        <authorList>
            <person name="Brown C.T."/>
            <person name="Hug L.A."/>
            <person name="Thomas B.C."/>
            <person name="Sharon I."/>
            <person name="Castelle C.J."/>
            <person name="Singh A."/>
            <person name="Wilkins M.J."/>
            <person name="Williams K.H."/>
            <person name="Banfield J.F."/>
        </authorList>
    </citation>
    <scope>NUCLEOTIDE SEQUENCE [LARGE SCALE GENOMIC DNA]</scope>
</reference>
<dbReference type="InterPro" id="IPR005324">
    <property type="entry name" value="Ribosomal_uS5_C"/>
</dbReference>
<evidence type="ECO:0000256" key="7">
    <source>
        <dbReference type="ARBA" id="ARBA00035519"/>
    </source>
</evidence>
<feature type="region of interest" description="Disordered" evidence="10">
    <location>
        <begin position="1"/>
        <end position="26"/>
    </location>
</feature>
<evidence type="ECO:0000256" key="10">
    <source>
        <dbReference type="SAM" id="MobiDB-lite"/>
    </source>
</evidence>
<dbReference type="GO" id="GO:0003735">
    <property type="term" value="F:structural constituent of ribosome"/>
    <property type="evidence" value="ECO:0007669"/>
    <property type="project" value="UniProtKB-UniRule"/>
</dbReference>
<dbReference type="InterPro" id="IPR005712">
    <property type="entry name" value="Ribosomal_uS5_bac-type"/>
</dbReference>
<proteinExistence type="inferred from homology"/>
<dbReference type="AlphaFoldDB" id="A0A0G0IQD8"/>
<dbReference type="Pfam" id="PF00333">
    <property type="entry name" value="Ribosomal_S5"/>
    <property type="match status" value="1"/>
</dbReference>
<dbReference type="NCBIfam" id="TIGR01021">
    <property type="entry name" value="rpsE_bact"/>
    <property type="match status" value="1"/>
</dbReference>
<dbReference type="GO" id="GO:0005737">
    <property type="term" value="C:cytoplasm"/>
    <property type="evidence" value="ECO:0007669"/>
    <property type="project" value="UniProtKB-ARBA"/>
</dbReference>
<evidence type="ECO:0000259" key="11">
    <source>
        <dbReference type="PROSITE" id="PS50881"/>
    </source>
</evidence>
<evidence type="ECO:0000256" key="3">
    <source>
        <dbReference type="ARBA" id="ARBA00022884"/>
    </source>
</evidence>
<evidence type="ECO:0000256" key="4">
    <source>
        <dbReference type="ARBA" id="ARBA00022980"/>
    </source>
</evidence>
<dbReference type="EMBL" id="LBSM01000007">
    <property type="protein sequence ID" value="KKQ18211.1"/>
    <property type="molecule type" value="Genomic_DNA"/>
</dbReference>
<comment type="caution">
    <text evidence="12">The sequence shown here is derived from an EMBL/GenBank/DDBJ whole genome shotgun (WGS) entry which is preliminary data.</text>
</comment>
<evidence type="ECO:0000256" key="9">
    <source>
        <dbReference type="RuleBase" id="RU003823"/>
    </source>
</evidence>
<gene>
    <name evidence="12" type="ORF">US31_C0007G0017</name>
</gene>
<dbReference type="GO" id="GO:0019843">
    <property type="term" value="F:rRNA binding"/>
    <property type="evidence" value="ECO:0007669"/>
    <property type="project" value="UniProtKB-KW"/>
</dbReference>
<dbReference type="InterPro" id="IPR013810">
    <property type="entry name" value="Ribosomal_uS5_N"/>
</dbReference>
<dbReference type="GO" id="GO:0015935">
    <property type="term" value="C:small ribosomal subunit"/>
    <property type="evidence" value="ECO:0007669"/>
    <property type="project" value="InterPro"/>
</dbReference>
<evidence type="ECO:0000256" key="6">
    <source>
        <dbReference type="ARBA" id="ARBA00035255"/>
    </source>
</evidence>
<keyword evidence="2" id="KW-0699">rRNA-binding</keyword>
<dbReference type="FunFam" id="3.30.230.10:FF:000002">
    <property type="entry name" value="30S ribosomal protein S5"/>
    <property type="match status" value="1"/>
</dbReference>
<name>A0A0G0IQD8_9BACT</name>